<reference evidence="3" key="1">
    <citation type="submission" date="2017-04" db="EMBL/GenBank/DDBJ databases">
        <title>Population genomics of picophytoplankton unveils novel chromosome hypervariability.</title>
        <authorList>
            <consortium name="DOE Joint Genome Institute"/>
            <person name="Blanc-Mathieu R."/>
            <person name="Krasovec M."/>
            <person name="Hebrard M."/>
            <person name="Yau S."/>
            <person name="Desgranges E."/>
            <person name="Martin J."/>
            <person name="Schackwitz W."/>
            <person name="Kuo A."/>
            <person name="Salin G."/>
            <person name="Donnadieu C."/>
            <person name="Desdevises Y."/>
            <person name="Sanchez-Ferandin S."/>
            <person name="Moreau H."/>
            <person name="Rivals E."/>
            <person name="Grigoriev I.V."/>
            <person name="Grimsley N."/>
            <person name="Eyre-Walker A."/>
            <person name="Piganeau G."/>
        </authorList>
    </citation>
    <scope>NUCLEOTIDE SEQUENCE [LARGE SCALE GENOMIC DNA]</scope>
    <source>
        <strain evidence="3">RCC 1115</strain>
    </source>
</reference>
<dbReference type="GO" id="GO:0042134">
    <property type="term" value="F:rRNA primary transcript binding"/>
    <property type="evidence" value="ECO:0007669"/>
    <property type="project" value="InterPro"/>
</dbReference>
<proteinExistence type="predicted"/>
<dbReference type="GO" id="GO:0005654">
    <property type="term" value="C:nucleoplasm"/>
    <property type="evidence" value="ECO:0007669"/>
    <property type="project" value="UniProtKB-ARBA"/>
</dbReference>
<evidence type="ECO:0000256" key="1">
    <source>
        <dbReference type="SAM" id="MobiDB-lite"/>
    </source>
</evidence>
<dbReference type="Pfam" id="PF04427">
    <property type="entry name" value="Brix"/>
    <property type="match status" value="1"/>
</dbReference>
<accession>A0A1Y5IC49</accession>
<dbReference type="GO" id="GO:0042274">
    <property type="term" value="P:ribosomal small subunit biogenesis"/>
    <property type="evidence" value="ECO:0007669"/>
    <property type="project" value="UniProtKB-ARBA"/>
</dbReference>
<evidence type="ECO:0000259" key="2">
    <source>
        <dbReference type="PROSITE" id="PS50833"/>
    </source>
</evidence>
<dbReference type="InterPro" id="IPR007109">
    <property type="entry name" value="Brix"/>
</dbReference>
<dbReference type="Gene3D" id="3.40.50.10480">
    <property type="entry name" value="Probable brix-domain ribosomal biogenesis protein"/>
    <property type="match status" value="1"/>
</dbReference>
<dbReference type="GO" id="GO:0032040">
    <property type="term" value="C:small-subunit processome"/>
    <property type="evidence" value="ECO:0007669"/>
    <property type="project" value="TreeGrafter"/>
</dbReference>
<dbReference type="EMBL" id="KZ155785">
    <property type="protein sequence ID" value="OUS45794.1"/>
    <property type="molecule type" value="Genomic_DNA"/>
</dbReference>
<dbReference type="Proteomes" id="UP000195557">
    <property type="component" value="Unassembled WGS sequence"/>
</dbReference>
<dbReference type="PROSITE" id="PS50833">
    <property type="entry name" value="BRIX"/>
    <property type="match status" value="1"/>
</dbReference>
<feature type="compositionally biased region" description="Low complexity" evidence="1">
    <location>
        <begin position="16"/>
        <end position="27"/>
    </location>
</feature>
<dbReference type="PANTHER" id="PTHR22734:SF2">
    <property type="entry name" value="U3 SMALL NUCLEOLAR RIBONUCLEOPROTEIN PROTEIN IMP4"/>
    <property type="match status" value="1"/>
</dbReference>
<dbReference type="AlphaFoldDB" id="A0A1Y5IC49"/>
<dbReference type="GO" id="GO:0030515">
    <property type="term" value="F:snoRNA binding"/>
    <property type="evidence" value="ECO:0007669"/>
    <property type="project" value="TreeGrafter"/>
</dbReference>
<dbReference type="SUPFAM" id="SSF52954">
    <property type="entry name" value="Class II aaRS ABD-related"/>
    <property type="match status" value="1"/>
</dbReference>
<sequence length="322" mass="36648">MDAMSISVRATREEVSPSSSASRAVSPDNTTRGRVIFITSRLFVYRKSLEGKERELYEKKRTIRQCLEDGKPIPTELRRDEARLREEVHAEDVHTARYGARGVVDDEYAKAAESEPRVLLTTSRDPSSRLQQFAKELKLLFPTSQRINRGSQILPDLVDLCRNGGFTDLVMVHEHRGEPDGLVISHLPFGPTCYFGISNTVMRHDIKDQDLGHVSEVFPHLILENFTTPLGQRTATVLKHLFPEPKAKSKRVVTFANDADYISLRHHTYEMPKGAKSVALTEIGPRFEMRLYQIKLGTAEQDDCDIEWSLRPFMRSGKKARL</sequence>
<dbReference type="SMART" id="SM00879">
    <property type="entry name" value="Brix"/>
    <property type="match status" value="1"/>
</dbReference>
<dbReference type="eggNOG" id="KOG2781">
    <property type="taxonomic scope" value="Eukaryota"/>
</dbReference>
<protein>
    <submittedName>
        <fullName evidence="3">Putative U3 snoRNP protein IMP4</fullName>
    </submittedName>
</protein>
<dbReference type="InterPro" id="IPR044281">
    <property type="entry name" value="IMP4/RPF1"/>
</dbReference>
<dbReference type="PANTHER" id="PTHR22734">
    <property type="entry name" value="U3 SMALL NUCLEOLAR RIBONUCLEOPROTEIN PROTEIN IMP4"/>
    <property type="match status" value="1"/>
</dbReference>
<feature type="domain" description="Brix" evidence="2">
    <location>
        <begin position="116"/>
        <end position="300"/>
    </location>
</feature>
<dbReference type="GO" id="GO:0034457">
    <property type="term" value="C:Mpp10 complex"/>
    <property type="evidence" value="ECO:0007669"/>
    <property type="project" value="UniProtKB-ARBA"/>
</dbReference>
<feature type="region of interest" description="Disordered" evidence="1">
    <location>
        <begin position="1"/>
        <end position="28"/>
    </location>
</feature>
<dbReference type="GO" id="GO:0006364">
    <property type="term" value="P:rRNA processing"/>
    <property type="evidence" value="ECO:0007669"/>
    <property type="project" value="InterPro"/>
</dbReference>
<name>A0A1Y5IC49_OSTTA</name>
<gene>
    <name evidence="3" type="ORF">BE221DRAFT_205923</name>
</gene>
<organism evidence="3">
    <name type="scientific">Ostreococcus tauri</name>
    <name type="common">Marine green alga</name>
    <dbReference type="NCBI Taxonomy" id="70448"/>
    <lineage>
        <taxon>Eukaryota</taxon>
        <taxon>Viridiplantae</taxon>
        <taxon>Chlorophyta</taxon>
        <taxon>Mamiellophyceae</taxon>
        <taxon>Mamiellales</taxon>
        <taxon>Bathycoccaceae</taxon>
        <taxon>Ostreococcus</taxon>
    </lineage>
</organism>
<dbReference type="FunFam" id="3.40.50.10480:FF:000001">
    <property type="entry name" value="IMP4, U3 small nucleolar ribonucleoprotein"/>
    <property type="match status" value="1"/>
</dbReference>
<evidence type="ECO:0000313" key="3">
    <source>
        <dbReference type="EMBL" id="OUS45794.1"/>
    </source>
</evidence>